<dbReference type="Proteomes" id="UP000285146">
    <property type="component" value="Unassembled WGS sequence"/>
</dbReference>
<name>A0A423XH54_9PEZI</name>
<dbReference type="PANTHER" id="PTHR24409">
    <property type="entry name" value="ZINC FINGER PROTEIN 142"/>
    <property type="match status" value="1"/>
</dbReference>
<keyword evidence="4" id="KW-0862">Zinc</keyword>
<feature type="compositionally biased region" description="Basic and acidic residues" evidence="6">
    <location>
        <begin position="475"/>
        <end position="485"/>
    </location>
</feature>
<protein>
    <recommendedName>
        <fullName evidence="7">C2H2-type domain-containing protein</fullName>
    </recommendedName>
</protein>
<evidence type="ECO:0000256" key="5">
    <source>
        <dbReference type="PROSITE-ProRule" id="PRU00042"/>
    </source>
</evidence>
<dbReference type="InterPro" id="IPR013087">
    <property type="entry name" value="Znf_C2H2_type"/>
</dbReference>
<dbReference type="SMART" id="SM00355">
    <property type="entry name" value="ZnF_C2H2"/>
    <property type="match status" value="4"/>
</dbReference>
<dbReference type="EMBL" id="LKEB01000009">
    <property type="protein sequence ID" value="ROW15517.1"/>
    <property type="molecule type" value="Genomic_DNA"/>
</dbReference>
<feature type="compositionally biased region" description="Polar residues" evidence="6">
    <location>
        <begin position="565"/>
        <end position="574"/>
    </location>
</feature>
<accession>A0A423XH54</accession>
<feature type="region of interest" description="Disordered" evidence="6">
    <location>
        <begin position="507"/>
        <end position="574"/>
    </location>
</feature>
<evidence type="ECO:0000259" key="7">
    <source>
        <dbReference type="PROSITE" id="PS50157"/>
    </source>
</evidence>
<keyword evidence="9" id="KW-1185">Reference proteome</keyword>
<evidence type="ECO:0000256" key="6">
    <source>
        <dbReference type="SAM" id="MobiDB-lite"/>
    </source>
</evidence>
<feature type="compositionally biased region" description="Basic and acidic residues" evidence="6">
    <location>
        <begin position="183"/>
        <end position="201"/>
    </location>
</feature>
<feature type="region of interest" description="Disordered" evidence="6">
    <location>
        <begin position="173"/>
        <end position="215"/>
    </location>
</feature>
<dbReference type="OrthoDB" id="8117402at2759"/>
<reference evidence="8 9" key="1">
    <citation type="submission" date="2015-09" db="EMBL/GenBank/DDBJ databases">
        <title>Host preference determinants of Valsa canker pathogens revealed by comparative genomics.</title>
        <authorList>
            <person name="Yin Z."/>
            <person name="Huang L."/>
        </authorList>
    </citation>
    <scope>NUCLEOTIDE SEQUENCE [LARGE SCALE GENOMIC DNA]</scope>
    <source>
        <strain evidence="8 9">SXYLt</strain>
    </source>
</reference>
<dbReference type="PROSITE" id="PS50157">
    <property type="entry name" value="ZINC_FINGER_C2H2_2"/>
    <property type="match status" value="1"/>
</dbReference>
<dbReference type="PROSITE" id="PS00028">
    <property type="entry name" value="ZINC_FINGER_C2H2_1"/>
    <property type="match status" value="2"/>
</dbReference>
<evidence type="ECO:0000256" key="2">
    <source>
        <dbReference type="ARBA" id="ARBA00022737"/>
    </source>
</evidence>
<organism evidence="8 9">
    <name type="scientific">Cytospora leucostoma</name>
    <dbReference type="NCBI Taxonomy" id="1230097"/>
    <lineage>
        <taxon>Eukaryota</taxon>
        <taxon>Fungi</taxon>
        <taxon>Dikarya</taxon>
        <taxon>Ascomycota</taxon>
        <taxon>Pezizomycotina</taxon>
        <taxon>Sordariomycetes</taxon>
        <taxon>Sordariomycetidae</taxon>
        <taxon>Diaporthales</taxon>
        <taxon>Cytosporaceae</taxon>
        <taxon>Cytospora</taxon>
    </lineage>
</organism>
<keyword evidence="2" id="KW-0677">Repeat</keyword>
<dbReference type="AlphaFoldDB" id="A0A423XH54"/>
<evidence type="ECO:0000256" key="1">
    <source>
        <dbReference type="ARBA" id="ARBA00022723"/>
    </source>
</evidence>
<evidence type="ECO:0000256" key="3">
    <source>
        <dbReference type="ARBA" id="ARBA00022771"/>
    </source>
</evidence>
<dbReference type="GO" id="GO:0008270">
    <property type="term" value="F:zinc ion binding"/>
    <property type="evidence" value="ECO:0007669"/>
    <property type="project" value="UniProtKB-KW"/>
</dbReference>
<evidence type="ECO:0000313" key="9">
    <source>
        <dbReference type="Proteomes" id="UP000285146"/>
    </source>
</evidence>
<keyword evidence="1" id="KW-0479">Metal-binding</keyword>
<dbReference type="STRING" id="1230097.A0A423XH54"/>
<proteinExistence type="predicted"/>
<keyword evidence="3 5" id="KW-0863">Zinc-finger</keyword>
<dbReference type="Pfam" id="PF13912">
    <property type="entry name" value="zf-C2H2_6"/>
    <property type="match status" value="1"/>
</dbReference>
<evidence type="ECO:0000256" key="4">
    <source>
        <dbReference type="ARBA" id="ARBA00022833"/>
    </source>
</evidence>
<comment type="caution">
    <text evidence="8">The sequence shown here is derived from an EMBL/GenBank/DDBJ whole genome shotgun (WGS) entry which is preliminary data.</text>
</comment>
<dbReference type="InParanoid" id="A0A423XH54"/>
<evidence type="ECO:0000313" key="8">
    <source>
        <dbReference type="EMBL" id="ROW15517.1"/>
    </source>
</evidence>
<sequence>MCDGAQDDVEGSGQNAAFPSCKYCGAVFPNTAAMRDHKKKRAHEEGHGDSRVHLCCTICDLDFRTHGALNHHRRQFHPLKQDISCPGCGHHCIKLSDFIKHIEFDECPRLNLETVEARIHHKILWTKGLGELDGMSKNYVYNRHEKSFYPHLGHDPKPLDPWWEGENKHSPWQPQEGWYGQESVDHKSERIPETTRRENLHGHNRTPDQLIGDDNNPLEGGVEKSIWDETKTLIPDAPAATKPTPEKLLSIKESQLNAAERTRGTNLDPADPNSPMFNAEKFWVAYIGKYKCPRRPCKLQPVLEGFKDSSAHITSPIDRKSFTKKAALIQHLRSAAHYGAKVSCPACLRHFESLYALAAHVESQSQKCYMRQSKMYDIFLHQLTLGMAEVGGSHSDFMQKYQLQEGFLKQFGPQESTYGHEQVYGSQGLDGSVPRDRQPRLTAGALVKQQREMAVLDKQTTPRWQQQQQQEQQEQQEHHHQHNTDGDDGPVPLTAEALSRLNLQEQHWGSGGWGQASVDTQDRPSGEVLRQCTEPPVKQQTQDHGVLGEDHEGQGGLAKPAGGYDTQTGRDYLW</sequence>
<feature type="domain" description="C2H2-type" evidence="7">
    <location>
        <begin position="54"/>
        <end position="82"/>
    </location>
</feature>
<gene>
    <name evidence="8" type="ORF">VPNG_02394</name>
</gene>
<feature type="region of interest" description="Disordered" evidence="6">
    <location>
        <begin position="457"/>
        <end position="493"/>
    </location>
</feature>